<evidence type="ECO:0000313" key="7">
    <source>
        <dbReference type="Proteomes" id="UP001159042"/>
    </source>
</evidence>
<gene>
    <name evidence="6" type="ORF">NQ315_006411</name>
</gene>
<evidence type="ECO:0000256" key="2">
    <source>
        <dbReference type="ARBA" id="ARBA00022490"/>
    </source>
</evidence>
<sequence length="491" mass="54475">MASLQTLPPGWECKRDEHSGRHYYINHYTKSTTWEDPRLRHRPFHGTPKAVPNQESIPLQDMKPRMSPLTVRSSKVQDSSLTTVSDTDEAASKIALMFPTVSDTHIKLLLKKYHNREALVIGALKVEKNPITTPGPFATPPPQRNLNQHAPLHMTPPLGLTANSRGGSPIIRPGSGTNSTYTGSPRIGDGFRSSPRPHSSPKLKLRYMKSIFPQADETLILEVLQNQENNIQKATDALKEMGYSKKDTVKVAQQKMEAKKEEKRKEEEVKEAKAPSPQMRIKSLEEKENMKKELQAKYKDVAEHLISIALESVNFDENRANQILQIMIQEDTQAADKKKEEEPSVEPDSAVLPAPVVATIPVSQSRQSLKSLLKEKSDKEKSTFTRVIEEQNSHTQSKNLLSTKGHDPSNAKGANEKLLLEDYVKWHGPNLSLRKGPQGLAKGPNAALLSGRSCKACGPNLELRKGPKMGLAKGSIFSQLKTAVVGEARGK</sequence>
<dbReference type="AlphaFoldDB" id="A0AAV8W160"/>
<feature type="compositionally biased region" description="Basic and acidic residues" evidence="3">
    <location>
        <begin position="257"/>
        <end position="273"/>
    </location>
</feature>
<dbReference type="InterPro" id="IPR051105">
    <property type="entry name" value="WWC/KIBRA_Hippo_Reg"/>
</dbReference>
<feature type="domain" description="CUE" evidence="5">
    <location>
        <begin position="200"/>
        <end position="243"/>
    </location>
</feature>
<feature type="compositionally biased region" description="Basic and acidic residues" evidence="3">
    <location>
        <begin position="374"/>
        <end position="392"/>
    </location>
</feature>
<comment type="subcellular location">
    <subcellularLocation>
        <location evidence="1">Cytoplasm</location>
    </subcellularLocation>
</comment>
<dbReference type="PANTHER" id="PTHR14791:SF23">
    <property type="entry name" value="WW DOMAIN-CONTAINING PROTEIN"/>
    <property type="match status" value="1"/>
</dbReference>
<keyword evidence="2" id="KW-0963">Cytoplasm</keyword>
<feature type="domain" description="CUE" evidence="5">
    <location>
        <begin position="86"/>
        <end position="129"/>
    </location>
</feature>
<evidence type="ECO:0000256" key="1">
    <source>
        <dbReference type="ARBA" id="ARBA00004496"/>
    </source>
</evidence>
<dbReference type="InterPro" id="IPR009060">
    <property type="entry name" value="UBA-like_sf"/>
</dbReference>
<name>A0AAV8W160_9CUCU</name>
<comment type="caution">
    <text evidence="6">The sequence shown here is derived from an EMBL/GenBank/DDBJ whole genome shotgun (WGS) entry which is preliminary data.</text>
</comment>
<organism evidence="6 7">
    <name type="scientific">Exocentrus adspersus</name>
    <dbReference type="NCBI Taxonomy" id="1586481"/>
    <lineage>
        <taxon>Eukaryota</taxon>
        <taxon>Metazoa</taxon>
        <taxon>Ecdysozoa</taxon>
        <taxon>Arthropoda</taxon>
        <taxon>Hexapoda</taxon>
        <taxon>Insecta</taxon>
        <taxon>Pterygota</taxon>
        <taxon>Neoptera</taxon>
        <taxon>Endopterygota</taxon>
        <taxon>Coleoptera</taxon>
        <taxon>Polyphaga</taxon>
        <taxon>Cucujiformia</taxon>
        <taxon>Chrysomeloidea</taxon>
        <taxon>Cerambycidae</taxon>
        <taxon>Lamiinae</taxon>
        <taxon>Acanthocinini</taxon>
        <taxon>Exocentrus</taxon>
    </lineage>
</organism>
<feature type="domain" description="WW" evidence="4">
    <location>
        <begin position="5"/>
        <end position="39"/>
    </location>
</feature>
<dbReference type="PROSITE" id="PS50020">
    <property type="entry name" value="WW_DOMAIN_2"/>
    <property type="match status" value="1"/>
</dbReference>
<dbReference type="GO" id="GO:0016477">
    <property type="term" value="P:cell migration"/>
    <property type="evidence" value="ECO:0007669"/>
    <property type="project" value="TreeGrafter"/>
</dbReference>
<dbReference type="PROSITE" id="PS51140">
    <property type="entry name" value="CUE"/>
    <property type="match status" value="2"/>
</dbReference>
<dbReference type="PROSITE" id="PS01159">
    <property type="entry name" value="WW_DOMAIN_1"/>
    <property type="match status" value="1"/>
</dbReference>
<dbReference type="GO" id="GO:0006355">
    <property type="term" value="P:regulation of DNA-templated transcription"/>
    <property type="evidence" value="ECO:0007669"/>
    <property type="project" value="TreeGrafter"/>
</dbReference>
<accession>A0AAV8W160</accession>
<evidence type="ECO:0000259" key="4">
    <source>
        <dbReference type="PROSITE" id="PS50020"/>
    </source>
</evidence>
<dbReference type="SMART" id="SM00546">
    <property type="entry name" value="CUE"/>
    <property type="match status" value="2"/>
</dbReference>
<dbReference type="Pfam" id="PF00397">
    <property type="entry name" value="WW"/>
    <property type="match status" value="1"/>
</dbReference>
<feature type="compositionally biased region" description="Polar residues" evidence="3">
    <location>
        <begin position="393"/>
        <end position="402"/>
    </location>
</feature>
<dbReference type="Proteomes" id="UP001159042">
    <property type="component" value="Unassembled WGS sequence"/>
</dbReference>
<dbReference type="InterPro" id="IPR036020">
    <property type="entry name" value="WW_dom_sf"/>
</dbReference>
<protein>
    <recommendedName>
        <fullName evidence="8">WW domain-containing protein</fullName>
    </recommendedName>
</protein>
<feature type="region of interest" description="Disordered" evidence="3">
    <location>
        <begin position="257"/>
        <end position="278"/>
    </location>
</feature>
<feature type="region of interest" description="Disordered" evidence="3">
    <location>
        <begin position="374"/>
        <end position="412"/>
    </location>
</feature>
<dbReference type="CDD" id="cd14279">
    <property type="entry name" value="CUE"/>
    <property type="match status" value="1"/>
</dbReference>
<proteinExistence type="predicted"/>
<dbReference type="PANTHER" id="PTHR14791">
    <property type="entry name" value="BOMB/KIRA PROTEINS"/>
    <property type="match status" value="1"/>
</dbReference>
<dbReference type="InterPro" id="IPR001202">
    <property type="entry name" value="WW_dom"/>
</dbReference>
<evidence type="ECO:0000313" key="6">
    <source>
        <dbReference type="EMBL" id="KAJ8919882.1"/>
    </source>
</evidence>
<reference evidence="6 7" key="1">
    <citation type="journal article" date="2023" name="Insect Mol. Biol.">
        <title>Genome sequencing provides insights into the evolution of gene families encoding plant cell wall-degrading enzymes in longhorned beetles.</title>
        <authorList>
            <person name="Shin N.R."/>
            <person name="Okamura Y."/>
            <person name="Kirsch R."/>
            <person name="Pauchet Y."/>
        </authorList>
    </citation>
    <scope>NUCLEOTIDE SEQUENCE [LARGE SCALE GENOMIC DNA]</scope>
    <source>
        <strain evidence="6">EAD_L_NR</strain>
    </source>
</reference>
<evidence type="ECO:0008006" key="8">
    <source>
        <dbReference type="Google" id="ProtNLM"/>
    </source>
</evidence>
<dbReference type="SUPFAM" id="SSF51045">
    <property type="entry name" value="WW domain"/>
    <property type="match status" value="1"/>
</dbReference>
<dbReference type="CDD" id="cd00201">
    <property type="entry name" value="WW"/>
    <property type="match status" value="1"/>
</dbReference>
<dbReference type="GO" id="GO:0046621">
    <property type="term" value="P:negative regulation of organ growth"/>
    <property type="evidence" value="ECO:0007669"/>
    <property type="project" value="TreeGrafter"/>
</dbReference>
<dbReference type="Gene3D" id="2.20.70.10">
    <property type="match status" value="1"/>
</dbReference>
<evidence type="ECO:0000256" key="3">
    <source>
        <dbReference type="SAM" id="MobiDB-lite"/>
    </source>
</evidence>
<keyword evidence="7" id="KW-1185">Reference proteome</keyword>
<dbReference type="InterPro" id="IPR003892">
    <property type="entry name" value="CUE"/>
</dbReference>
<dbReference type="GO" id="GO:0043130">
    <property type="term" value="F:ubiquitin binding"/>
    <property type="evidence" value="ECO:0007669"/>
    <property type="project" value="InterPro"/>
</dbReference>
<dbReference type="EMBL" id="JANEYG010000016">
    <property type="protein sequence ID" value="KAJ8919882.1"/>
    <property type="molecule type" value="Genomic_DNA"/>
</dbReference>
<dbReference type="GO" id="GO:0035330">
    <property type="term" value="P:regulation of hippo signaling"/>
    <property type="evidence" value="ECO:0007669"/>
    <property type="project" value="TreeGrafter"/>
</dbReference>
<dbReference type="GO" id="GO:0060090">
    <property type="term" value="F:molecular adaptor activity"/>
    <property type="evidence" value="ECO:0007669"/>
    <property type="project" value="TreeGrafter"/>
</dbReference>
<dbReference type="GO" id="GO:0005737">
    <property type="term" value="C:cytoplasm"/>
    <property type="evidence" value="ECO:0007669"/>
    <property type="project" value="UniProtKB-SubCell"/>
</dbReference>
<dbReference type="SUPFAM" id="SSF46934">
    <property type="entry name" value="UBA-like"/>
    <property type="match status" value="1"/>
</dbReference>
<evidence type="ECO:0000259" key="5">
    <source>
        <dbReference type="PROSITE" id="PS51140"/>
    </source>
</evidence>
<dbReference type="GO" id="GO:0019900">
    <property type="term" value="F:kinase binding"/>
    <property type="evidence" value="ECO:0007669"/>
    <property type="project" value="TreeGrafter"/>
</dbReference>
<dbReference type="SMART" id="SM00456">
    <property type="entry name" value="WW"/>
    <property type="match status" value="1"/>
</dbReference>
<feature type="region of interest" description="Disordered" evidence="3">
    <location>
        <begin position="171"/>
        <end position="201"/>
    </location>
</feature>